<accession>A0AAV7QRX5</accession>
<keyword evidence="3" id="KW-1185">Reference proteome</keyword>
<gene>
    <name evidence="2" type="ORF">NDU88_007518</name>
</gene>
<organism evidence="2 3">
    <name type="scientific">Pleurodeles waltl</name>
    <name type="common">Iberian ribbed newt</name>
    <dbReference type="NCBI Taxonomy" id="8319"/>
    <lineage>
        <taxon>Eukaryota</taxon>
        <taxon>Metazoa</taxon>
        <taxon>Chordata</taxon>
        <taxon>Craniata</taxon>
        <taxon>Vertebrata</taxon>
        <taxon>Euteleostomi</taxon>
        <taxon>Amphibia</taxon>
        <taxon>Batrachia</taxon>
        <taxon>Caudata</taxon>
        <taxon>Salamandroidea</taxon>
        <taxon>Salamandridae</taxon>
        <taxon>Pleurodelinae</taxon>
        <taxon>Pleurodeles</taxon>
    </lineage>
</organism>
<protein>
    <submittedName>
        <fullName evidence="2">Uncharacterized protein</fullName>
    </submittedName>
</protein>
<dbReference type="EMBL" id="JANPWB010000010">
    <property type="protein sequence ID" value="KAJ1141183.1"/>
    <property type="molecule type" value="Genomic_DNA"/>
</dbReference>
<name>A0AAV7QRX5_PLEWA</name>
<evidence type="ECO:0000313" key="2">
    <source>
        <dbReference type="EMBL" id="KAJ1141183.1"/>
    </source>
</evidence>
<comment type="caution">
    <text evidence="2">The sequence shown here is derived from an EMBL/GenBank/DDBJ whole genome shotgun (WGS) entry which is preliminary data.</text>
</comment>
<sequence>MRGGGRGAQRSSKEQPDFSPDCRSLSRGSGGRAPGLLLLLLRPPPLAHGPCYLFRWAENRSADLPGSKPVWRPAGLGSGQLLADQRPLSPWPSLLLPVGCRPGGRSAGLGSG</sequence>
<dbReference type="AlphaFoldDB" id="A0AAV7QRX5"/>
<evidence type="ECO:0000313" key="3">
    <source>
        <dbReference type="Proteomes" id="UP001066276"/>
    </source>
</evidence>
<dbReference type="Proteomes" id="UP001066276">
    <property type="component" value="Chromosome 6"/>
</dbReference>
<proteinExistence type="predicted"/>
<feature type="region of interest" description="Disordered" evidence="1">
    <location>
        <begin position="1"/>
        <end position="29"/>
    </location>
</feature>
<evidence type="ECO:0000256" key="1">
    <source>
        <dbReference type="SAM" id="MobiDB-lite"/>
    </source>
</evidence>
<reference evidence="2" key="1">
    <citation type="journal article" date="2022" name="bioRxiv">
        <title>Sequencing and chromosome-scale assembly of the giantPleurodeles waltlgenome.</title>
        <authorList>
            <person name="Brown T."/>
            <person name="Elewa A."/>
            <person name="Iarovenko S."/>
            <person name="Subramanian E."/>
            <person name="Araus A.J."/>
            <person name="Petzold A."/>
            <person name="Susuki M."/>
            <person name="Suzuki K.-i.T."/>
            <person name="Hayashi T."/>
            <person name="Toyoda A."/>
            <person name="Oliveira C."/>
            <person name="Osipova E."/>
            <person name="Leigh N.D."/>
            <person name="Simon A."/>
            <person name="Yun M.H."/>
        </authorList>
    </citation>
    <scope>NUCLEOTIDE SEQUENCE</scope>
    <source>
        <strain evidence="2">20211129_DDA</strain>
        <tissue evidence="2">Liver</tissue>
    </source>
</reference>